<name>A0ABV0TDX7_9TELE</name>
<evidence type="ECO:0000313" key="2">
    <source>
        <dbReference type="EMBL" id="MEQ2230053.1"/>
    </source>
</evidence>
<evidence type="ECO:0000256" key="1">
    <source>
        <dbReference type="SAM" id="MobiDB-lite"/>
    </source>
</evidence>
<gene>
    <name evidence="2" type="ORF">ILYODFUR_025240</name>
</gene>
<keyword evidence="3" id="KW-1185">Reference proteome</keyword>
<evidence type="ECO:0000313" key="3">
    <source>
        <dbReference type="Proteomes" id="UP001482620"/>
    </source>
</evidence>
<reference evidence="2 3" key="1">
    <citation type="submission" date="2021-06" db="EMBL/GenBank/DDBJ databases">
        <authorList>
            <person name="Palmer J.M."/>
        </authorList>
    </citation>
    <scope>NUCLEOTIDE SEQUENCE [LARGE SCALE GENOMIC DNA]</scope>
    <source>
        <strain evidence="3">if_2019</strain>
        <tissue evidence="2">Muscle</tissue>
    </source>
</reference>
<protein>
    <submittedName>
        <fullName evidence="2">Uncharacterized protein</fullName>
    </submittedName>
</protein>
<proteinExistence type="predicted"/>
<feature type="region of interest" description="Disordered" evidence="1">
    <location>
        <begin position="1"/>
        <end position="25"/>
    </location>
</feature>
<dbReference type="Proteomes" id="UP001482620">
    <property type="component" value="Unassembled WGS sequence"/>
</dbReference>
<dbReference type="EMBL" id="JAHRIQ010026233">
    <property type="protein sequence ID" value="MEQ2230053.1"/>
    <property type="molecule type" value="Genomic_DNA"/>
</dbReference>
<organism evidence="2 3">
    <name type="scientific">Ilyodon furcidens</name>
    <name type="common">goldbreast splitfin</name>
    <dbReference type="NCBI Taxonomy" id="33524"/>
    <lineage>
        <taxon>Eukaryota</taxon>
        <taxon>Metazoa</taxon>
        <taxon>Chordata</taxon>
        <taxon>Craniata</taxon>
        <taxon>Vertebrata</taxon>
        <taxon>Euteleostomi</taxon>
        <taxon>Actinopterygii</taxon>
        <taxon>Neopterygii</taxon>
        <taxon>Teleostei</taxon>
        <taxon>Neoteleostei</taxon>
        <taxon>Acanthomorphata</taxon>
        <taxon>Ovalentaria</taxon>
        <taxon>Atherinomorphae</taxon>
        <taxon>Cyprinodontiformes</taxon>
        <taxon>Goodeidae</taxon>
        <taxon>Ilyodon</taxon>
    </lineage>
</organism>
<comment type="caution">
    <text evidence="2">The sequence shown here is derived from an EMBL/GenBank/DDBJ whole genome shotgun (WGS) entry which is preliminary data.</text>
</comment>
<sequence length="154" mass="17180">MEKSWNLPSSLCRRSPGRLQHPTPQPDLRMAVELGEEKPYGVQALTGRRANNTEAPGLCPRNSKKRRQSRATALRCVTETAGELFDSSSSSPPLPSAALHFSLFPHFQQIRIKILSQNMAAASASCYREMKKLFSFFPLVSKVVLLKEDTVHGR</sequence>
<accession>A0ABV0TDX7</accession>